<accession>A0A8T2INY4</accession>
<keyword evidence="3" id="KW-1185">Reference proteome</keyword>
<keyword evidence="1" id="KW-0472">Membrane</keyword>
<feature type="transmembrane region" description="Helical" evidence="1">
    <location>
        <begin position="238"/>
        <end position="259"/>
    </location>
</feature>
<protein>
    <recommendedName>
        <fullName evidence="4">Reverse transcriptase domain-containing protein</fullName>
    </recommendedName>
</protein>
<keyword evidence="1" id="KW-0812">Transmembrane</keyword>
<dbReference type="GO" id="GO:0061343">
    <property type="term" value="P:cell adhesion involved in heart morphogenesis"/>
    <property type="evidence" value="ECO:0007669"/>
    <property type="project" value="TreeGrafter"/>
</dbReference>
<dbReference type="AlphaFoldDB" id="A0A8T2INY4"/>
<dbReference type="GO" id="GO:0007508">
    <property type="term" value="P:larval heart development"/>
    <property type="evidence" value="ECO:0007669"/>
    <property type="project" value="TreeGrafter"/>
</dbReference>
<keyword evidence="1" id="KW-1133">Transmembrane helix</keyword>
<dbReference type="Proteomes" id="UP000812440">
    <property type="component" value="Chromosome 9"/>
</dbReference>
<dbReference type="EMBL" id="JAACNH010000009">
    <property type="protein sequence ID" value="KAG8433513.1"/>
    <property type="molecule type" value="Genomic_DNA"/>
</dbReference>
<evidence type="ECO:0000313" key="2">
    <source>
        <dbReference type="EMBL" id="KAG8433513.1"/>
    </source>
</evidence>
<proteinExistence type="predicted"/>
<organism evidence="2 3">
    <name type="scientific">Hymenochirus boettgeri</name>
    <name type="common">Congo dwarf clawed frog</name>
    <dbReference type="NCBI Taxonomy" id="247094"/>
    <lineage>
        <taxon>Eukaryota</taxon>
        <taxon>Metazoa</taxon>
        <taxon>Chordata</taxon>
        <taxon>Craniata</taxon>
        <taxon>Vertebrata</taxon>
        <taxon>Euteleostomi</taxon>
        <taxon>Amphibia</taxon>
        <taxon>Batrachia</taxon>
        <taxon>Anura</taxon>
        <taxon>Pipoidea</taxon>
        <taxon>Pipidae</taxon>
        <taxon>Pipinae</taxon>
        <taxon>Hymenochirus</taxon>
    </lineage>
</organism>
<evidence type="ECO:0000256" key="1">
    <source>
        <dbReference type="SAM" id="Phobius"/>
    </source>
</evidence>
<evidence type="ECO:0008006" key="4">
    <source>
        <dbReference type="Google" id="ProtNLM"/>
    </source>
</evidence>
<dbReference type="PANTHER" id="PTHR33395">
    <property type="entry name" value="TRANSCRIPTASE, PUTATIVE-RELATED-RELATED"/>
    <property type="match status" value="1"/>
</dbReference>
<name>A0A8T2INY4_9PIPI</name>
<comment type="caution">
    <text evidence="2">The sequence shown here is derived from an EMBL/GenBank/DDBJ whole genome shotgun (WGS) entry which is preliminary data.</text>
</comment>
<reference evidence="2" key="1">
    <citation type="thesis" date="2020" institute="ProQuest LLC" country="789 East Eisenhower Parkway, Ann Arbor, MI, USA">
        <title>Comparative Genomics and Chromosome Evolution.</title>
        <authorList>
            <person name="Mudd A.B."/>
        </authorList>
    </citation>
    <scope>NUCLEOTIDE SEQUENCE</scope>
    <source>
        <strain evidence="2">Female2</strain>
        <tissue evidence="2">Blood</tissue>
    </source>
</reference>
<dbReference type="PANTHER" id="PTHR33395:SF22">
    <property type="entry name" value="REVERSE TRANSCRIPTASE DOMAIN-CONTAINING PROTEIN"/>
    <property type="match status" value="1"/>
</dbReference>
<dbReference type="OrthoDB" id="416454at2759"/>
<sequence length="266" mass="30737">MSGDVPLDWKKADVIPIFKKGSRSQPGNYRPVSLTSVVGKILESLIREHVVEYVSRTDIISSNQHGFRRNRSCQTNLLGFYEENVETFYISNNRRSFTRDVSMCTFAILYHSKRRGRINVVNVTDSLYDEELEYLSQQLGKTNVIVVIDDVDDSSCSEKERIQSQQRNIKELATDLFLFSKEEKQSIGSTESARSYNDSPGLKKLKEIQSIIRDAPCPPRRRGRQQNMANPSTSRMRIIGVGLIWIGILYSYIGIILWYQKKYVYW</sequence>
<dbReference type="GO" id="GO:0031012">
    <property type="term" value="C:extracellular matrix"/>
    <property type="evidence" value="ECO:0007669"/>
    <property type="project" value="TreeGrafter"/>
</dbReference>
<evidence type="ECO:0000313" key="3">
    <source>
        <dbReference type="Proteomes" id="UP000812440"/>
    </source>
</evidence>
<gene>
    <name evidence="2" type="ORF">GDO86_017703</name>
</gene>